<feature type="transmembrane region" description="Helical" evidence="1">
    <location>
        <begin position="133"/>
        <end position="150"/>
    </location>
</feature>
<keyword evidence="1" id="KW-1133">Transmembrane helix</keyword>
<organism evidence="2 3">
    <name type="scientific">Acetobacter orientalis</name>
    <dbReference type="NCBI Taxonomy" id="146474"/>
    <lineage>
        <taxon>Bacteria</taxon>
        <taxon>Pseudomonadati</taxon>
        <taxon>Pseudomonadota</taxon>
        <taxon>Alphaproteobacteria</taxon>
        <taxon>Acetobacterales</taxon>
        <taxon>Acetobacteraceae</taxon>
        <taxon>Acetobacter</taxon>
    </lineage>
</organism>
<dbReference type="KEGG" id="aot:AcetOri_orf00255"/>
<dbReference type="Pfam" id="PF11911">
    <property type="entry name" value="DUF3429"/>
    <property type="match status" value="1"/>
</dbReference>
<feature type="transmembrane region" description="Helical" evidence="1">
    <location>
        <begin position="87"/>
        <end position="112"/>
    </location>
</feature>
<feature type="transmembrane region" description="Helical" evidence="1">
    <location>
        <begin position="20"/>
        <end position="37"/>
    </location>
</feature>
<feature type="transmembrane region" description="Helical" evidence="1">
    <location>
        <begin position="156"/>
        <end position="172"/>
    </location>
</feature>
<dbReference type="EMBL" id="AP018515">
    <property type="protein sequence ID" value="BBC78509.1"/>
    <property type="molecule type" value="Genomic_DNA"/>
</dbReference>
<feature type="transmembrane region" description="Helical" evidence="1">
    <location>
        <begin position="58"/>
        <end position="81"/>
    </location>
</feature>
<protein>
    <recommendedName>
        <fullName evidence="4">DUF3429 domain-containing protein</fullName>
    </recommendedName>
</protein>
<keyword evidence="1" id="KW-0472">Membrane</keyword>
<evidence type="ECO:0008006" key="4">
    <source>
        <dbReference type="Google" id="ProtNLM"/>
    </source>
</evidence>
<keyword evidence="1" id="KW-0812">Transmembrane</keyword>
<name>A0A2Z5ZDJ8_9PROT</name>
<evidence type="ECO:0000313" key="3">
    <source>
        <dbReference type="Proteomes" id="UP000270034"/>
    </source>
</evidence>
<accession>A0A2Z5ZDJ8</accession>
<feature type="transmembrane region" description="Helical" evidence="1">
    <location>
        <begin position="184"/>
        <end position="207"/>
    </location>
</feature>
<gene>
    <name evidence="2" type="ORF">AcetOrient_orf00255</name>
</gene>
<evidence type="ECO:0000256" key="1">
    <source>
        <dbReference type="SAM" id="Phobius"/>
    </source>
</evidence>
<proteinExistence type="predicted"/>
<sequence length="210" mass="22459">MVSGCGVLFLLSSLTQHKSGCFFVLLPSGIVLGFSVNRSRAGKRAEEAHLTLMKRLPFVAVVLTLAGLLPFLFGACCIVFFNSGVPLPNLLMAFVFYGAICLSFWGAVQWGLALEADPLVISTGAKRFDTARLVLGVVPAVAGWLAAYLAFAWQPIAGVVTLAVAVPVLALVERQGWRQGALPTGYMGLRWIATAIMECCIVVVLLARLF</sequence>
<dbReference type="PANTHER" id="PTHR15887">
    <property type="entry name" value="TRANSMEMBRANE PROTEIN 69"/>
    <property type="match status" value="1"/>
</dbReference>
<evidence type="ECO:0000313" key="2">
    <source>
        <dbReference type="EMBL" id="BBC78509.1"/>
    </source>
</evidence>
<reference evidence="2 3" key="1">
    <citation type="submission" date="2018-02" db="EMBL/GenBank/DDBJ databases">
        <title>Acetobacter orientalis genome.</title>
        <authorList>
            <person name="Nakashima N."/>
            <person name="Tamura T."/>
        </authorList>
    </citation>
    <scope>NUCLEOTIDE SEQUENCE [LARGE SCALE GENOMIC DNA]</scope>
    <source>
        <strain evidence="2 3">FAN1</strain>
    </source>
</reference>
<dbReference type="PANTHER" id="PTHR15887:SF1">
    <property type="entry name" value="TRANSMEMBRANE PROTEIN 69"/>
    <property type="match status" value="1"/>
</dbReference>
<dbReference type="InterPro" id="IPR021836">
    <property type="entry name" value="DUF3429"/>
</dbReference>
<dbReference type="AlphaFoldDB" id="A0A2Z5ZDJ8"/>
<dbReference type="Proteomes" id="UP000270034">
    <property type="component" value="Chromosome"/>
</dbReference>